<evidence type="ECO:0000313" key="1">
    <source>
        <dbReference type="EMBL" id="MDU9005417.1"/>
    </source>
</evidence>
<dbReference type="RefSeq" id="WP_316778742.1">
    <property type="nucleotide sequence ID" value="NZ_JASMWN010000014.1"/>
</dbReference>
<name>A0ABU3VGV6_9RHOB</name>
<accession>A0ABU3VGV6</accession>
<dbReference type="EMBL" id="JASMWN010000014">
    <property type="protein sequence ID" value="MDU9005417.1"/>
    <property type="molecule type" value="Genomic_DNA"/>
</dbReference>
<evidence type="ECO:0008006" key="3">
    <source>
        <dbReference type="Google" id="ProtNLM"/>
    </source>
</evidence>
<sequence>MQHDDIAARIEAFDHANGGGVGSYKDKGAYHLYLLDTEAPIARLKPTGNGDEVWLGYWSHRRKWEDVDDMGGVVLPLDDALEFIANESIFWTWT</sequence>
<protein>
    <recommendedName>
        <fullName evidence="3">DUF3024 domain-containing protein</fullName>
    </recommendedName>
</protein>
<evidence type="ECO:0000313" key="2">
    <source>
        <dbReference type="Proteomes" id="UP001255416"/>
    </source>
</evidence>
<dbReference type="Proteomes" id="UP001255416">
    <property type="component" value="Unassembled WGS sequence"/>
</dbReference>
<gene>
    <name evidence="1" type="ORF">QO231_16365</name>
</gene>
<organism evidence="1 2">
    <name type="scientific">Sedimentitalea todarodis</name>
    <dbReference type="NCBI Taxonomy" id="1631240"/>
    <lineage>
        <taxon>Bacteria</taxon>
        <taxon>Pseudomonadati</taxon>
        <taxon>Pseudomonadota</taxon>
        <taxon>Alphaproteobacteria</taxon>
        <taxon>Rhodobacterales</taxon>
        <taxon>Paracoccaceae</taxon>
        <taxon>Sedimentitalea</taxon>
    </lineage>
</organism>
<reference evidence="2" key="1">
    <citation type="submission" date="2023-05" db="EMBL/GenBank/DDBJ databases">
        <title>Sedimentitalea sp. nov. JM2-8.</title>
        <authorList>
            <person name="Huang J."/>
        </authorList>
    </citation>
    <scope>NUCLEOTIDE SEQUENCE [LARGE SCALE GENOMIC DNA]</scope>
    <source>
        <strain evidence="2">KHS03</strain>
    </source>
</reference>
<proteinExistence type="predicted"/>
<comment type="caution">
    <text evidence="1">The sequence shown here is derived from an EMBL/GenBank/DDBJ whole genome shotgun (WGS) entry which is preliminary data.</text>
</comment>
<keyword evidence="2" id="KW-1185">Reference proteome</keyword>